<organism evidence="2 3">
    <name type="scientific">Natrinema soli</name>
    <dbReference type="NCBI Taxonomy" id="1930624"/>
    <lineage>
        <taxon>Archaea</taxon>
        <taxon>Methanobacteriati</taxon>
        <taxon>Methanobacteriota</taxon>
        <taxon>Stenosarchaea group</taxon>
        <taxon>Halobacteria</taxon>
        <taxon>Halobacteriales</taxon>
        <taxon>Natrialbaceae</taxon>
        <taxon>Natrinema</taxon>
    </lineage>
</organism>
<dbReference type="EMBL" id="JBHSWV010000199">
    <property type="protein sequence ID" value="MFC6765879.1"/>
    <property type="molecule type" value="Genomic_DNA"/>
</dbReference>
<dbReference type="InterPro" id="IPR012318">
    <property type="entry name" value="HTH_CRP"/>
</dbReference>
<dbReference type="Gene3D" id="1.10.10.10">
    <property type="entry name" value="Winged helix-like DNA-binding domain superfamily/Winged helix DNA-binding domain"/>
    <property type="match status" value="1"/>
</dbReference>
<keyword evidence="3" id="KW-1185">Reference proteome</keyword>
<dbReference type="InterPro" id="IPR013561">
    <property type="entry name" value="FilR1_middle_dom"/>
</dbReference>
<dbReference type="InterPro" id="IPR036388">
    <property type="entry name" value="WH-like_DNA-bd_sf"/>
</dbReference>
<dbReference type="InterPro" id="IPR057527">
    <property type="entry name" value="HVO_A0261-like_N"/>
</dbReference>
<protein>
    <submittedName>
        <fullName evidence="2">Helix-turn-helix transcriptional regulator</fullName>
    </submittedName>
</protein>
<dbReference type="InterPro" id="IPR036390">
    <property type="entry name" value="WH_DNA-bd_sf"/>
</dbReference>
<evidence type="ECO:0000313" key="2">
    <source>
        <dbReference type="EMBL" id="MFC6765879.1"/>
    </source>
</evidence>
<dbReference type="RefSeq" id="WP_273738874.1">
    <property type="nucleotide sequence ID" value="NZ_JAQIVI010000199.1"/>
</dbReference>
<accession>A0ABD5SLI6</accession>
<dbReference type="SMART" id="SM00419">
    <property type="entry name" value="HTH_CRP"/>
    <property type="match status" value="1"/>
</dbReference>
<dbReference type="AlphaFoldDB" id="A0ABD5SLI6"/>
<dbReference type="Pfam" id="PF25213">
    <property type="entry name" value="HVO_A0261_N"/>
    <property type="match status" value="1"/>
</dbReference>
<proteinExistence type="predicted"/>
<dbReference type="Proteomes" id="UP001596383">
    <property type="component" value="Unassembled WGS sequence"/>
</dbReference>
<comment type="caution">
    <text evidence="2">The sequence shown here is derived from an EMBL/GenBank/DDBJ whole genome shotgun (WGS) entry which is preliminary data.</text>
</comment>
<gene>
    <name evidence="2" type="ORF">ACFQE6_13015</name>
</gene>
<reference evidence="2 3" key="1">
    <citation type="journal article" date="2019" name="Int. J. Syst. Evol. Microbiol.">
        <title>The Global Catalogue of Microorganisms (GCM) 10K type strain sequencing project: providing services to taxonomists for standard genome sequencing and annotation.</title>
        <authorList>
            <consortium name="The Broad Institute Genomics Platform"/>
            <consortium name="The Broad Institute Genome Sequencing Center for Infectious Disease"/>
            <person name="Wu L."/>
            <person name="Ma J."/>
        </authorList>
    </citation>
    <scope>NUCLEOTIDE SEQUENCE [LARGE SCALE GENOMIC DNA]</scope>
    <source>
        <strain evidence="2 3">LMG 29247</strain>
    </source>
</reference>
<evidence type="ECO:0000259" key="1">
    <source>
        <dbReference type="SMART" id="SM00419"/>
    </source>
</evidence>
<feature type="domain" description="HTH crp-type" evidence="1">
    <location>
        <begin position="27"/>
        <end position="74"/>
    </location>
</feature>
<sequence>MISRGKNSPLDDIEFLARSDHRVAALNALATRPQSRTDLRELTGVSRSTVGRTLREFEERRWIRREGHQYEATQLGGFVASGMRELIDRLETERKLRDVWQWLPIEASGFSIEMGSDAVVTAARTDDPYRPVNRFVELLRETDRFRFVGFDLGLLEPCKDELARRIVDGMRTEIIDPPRAARHILSAYPEHCSEPVASGNLAVRVHDDVPPYGIALFDQRIGISGHSPDSGTVRALIDTDAPETREWAESTYEYYRRDSRPLVPESTTE</sequence>
<name>A0ABD5SLI6_9EURY</name>
<evidence type="ECO:0000313" key="3">
    <source>
        <dbReference type="Proteomes" id="UP001596383"/>
    </source>
</evidence>
<dbReference type="SUPFAM" id="SSF46785">
    <property type="entry name" value="Winged helix' DNA-binding domain"/>
    <property type="match status" value="1"/>
</dbReference>
<dbReference type="Pfam" id="PF08350">
    <property type="entry name" value="FilR1_middle"/>
    <property type="match status" value="1"/>
</dbReference>